<gene>
    <name evidence="3" type="ORF">M768_16040</name>
</gene>
<comment type="caution">
    <text evidence="3">The sequence shown here is derived from an EMBL/GenBank/DDBJ whole genome shotgun (WGS) entry which is preliminary data.</text>
</comment>
<evidence type="ECO:0000256" key="2">
    <source>
        <dbReference type="SAM" id="Phobius"/>
    </source>
</evidence>
<dbReference type="AlphaFoldDB" id="A0A0M0F3C1"/>
<keyword evidence="2" id="KW-0812">Transmembrane</keyword>
<protein>
    <submittedName>
        <fullName evidence="3">Uncharacterized protein</fullName>
    </submittedName>
</protein>
<feature type="transmembrane region" description="Helical" evidence="2">
    <location>
        <begin position="162"/>
        <end position="184"/>
    </location>
</feature>
<evidence type="ECO:0000313" key="3">
    <source>
        <dbReference type="EMBL" id="KON71973.1"/>
    </source>
</evidence>
<sequence>MSDPTPGGYDPQNPPTRRYGQPPVPQHAQPPAIPPTDPQAGFSDQRPPVNPADPRLAVEAGRFWAGAAATALVAALIGLLGVIIFERIFSITLVPPPDLFGTGSRQAAWAIDGAILAVLAAGVLHLLILSTPRPRAFFGWIMALVVVVIAVLPFAWSSDVTAAALSGLINLLIGIAVWSLLAGVAGRTIVVRPATAL</sequence>
<evidence type="ECO:0000313" key="4">
    <source>
        <dbReference type="Proteomes" id="UP000037387"/>
    </source>
</evidence>
<dbReference type="EMBL" id="ATNL01000013">
    <property type="protein sequence ID" value="KON71973.1"/>
    <property type="molecule type" value="Genomic_DNA"/>
</dbReference>
<keyword evidence="2" id="KW-1133">Transmembrane helix</keyword>
<proteinExistence type="predicted"/>
<feature type="transmembrane region" description="Helical" evidence="2">
    <location>
        <begin position="63"/>
        <end position="89"/>
    </location>
</feature>
<organism evidence="3 4">
    <name type="scientific">Cellulosimicrobium cellulans F16</name>
    <dbReference type="NCBI Taxonomy" id="1350482"/>
    <lineage>
        <taxon>Bacteria</taxon>
        <taxon>Bacillati</taxon>
        <taxon>Actinomycetota</taxon>
        <taxon>Actinomycetes</taxon>
        <taxon>Micrococcales</taxon>
        <taxon>Promicromonosporaceae</taxon>
        <taxon>Cellulosimicrobium</taxon>
    </lineage>
</organism>
<keyword evidence="4" id="KW-1185">Reference proteome</keyword>
<feature type="region of interest" description="Disordered" evidence="1">
    <location>
        <begin position="1"/>
        <end position="51"/>
    </location>
</feature>
<evidence type="ECO:0000256" key="1">
    <source>
        <dbReference type="SAM" id="MobiDB-lite"/>
    </source>
</evidence>
<reference evidence="3 4" key="1">
    <citation type="journal article" date="2015" name="Sci. Rep.">
        <title>Functional and structural properties of a novel cellulosome-like multienzyme complex: efficient glycoside hydrolysis of water-insoluble 7-xylosyl-10-deacetylpaclitaxel.</title>
        <authorList>
            <person name="Dou T.Y."/>
            <person name="Luan H.W."/>
            <person name="Ge G.B."/>
            <person name="Dong M.M."/>
            <person name="Zou H.F."/>
            <person name="He Y.Q."/>
            <person name="Cui P."/>
            <person name="Wang J.Y."/>
            <person name="Hao D.C."/>
            <person name="Yang S.L."/>
            <person name="Yang L."/>
        </authorList>
    </citation>
    <scope>NUCLEOTIDE SEQUENCE [LARGE SCALE GENOMIC DNA]</scope>
    <source>
        <strain evidence="3 4">F16</strain>
    </source>
</reference>
<name>A0A0M0F3C1_CELCE</name>
<dbReference type="RefSeq" id="WP_053371557.1">
    <property type="nucleotide sequence ID" value="NZ_KQ435294.1"/>
</dbReference>
<feature type="transmembrane region" description="Helical" evidence="2">
    <location>
        <begin position="136"/>
        <end position="156"/>
    </location>
</feature>
<dbReference type="Proteomes" id="UP000037387">
    <property type="component" value="Unassembled WGS sequence"/>
</dbReference>
<keyword evidence="2" id="KW-0472">Membrane</keyword>
<dbReference type="PATRIC" id="fig|1350482.3.peg.3543"/>
<feature type="transmembrane region" description="Helical" evidence="2">
    <location>
        <begin position="109"/>
        <end position="129"/>
    </location>
</feature>
<accession>A0A0M0F3C1</accession>